<evidence type="ECO:0000313" key="2">
    <source>
        <dbReference type="Proteomes" id="UP000291117"/>
    </source>
</evidence>
<dbReference type="SUPFAM" id="SSF52402">
    <property type="entry name" value="Adenine nucleotide alpha hydrolases-like"/>
    <property type="match status" value="1"/>
</dbReference>
<evidence type="ECO:0008006" key="3">
    <source>
        <dbReference type="Google" id="ProtNLM"/>
    </source>
</evidence>
<keyword evidence="2" id="KW-1185">Reference proteome</keyword>
<evidence type="ECO:0000313" key="1">
    <source>
        <dbReference type="EMBL" id="TCC99164.1"/>
    </source>
</evidence>
<organism evidence="1 2">
    <name type="scientific">Pedobacter hiemivivus</name>
    <dbReference type="NCBI Taxonomy" id="2530454"/>
    <lineage>
        <taxon>Bacteria</taxon>
        <taxon>Pseudomonadati</taxon>
        <taxon>Bacteroidota</taxon>
        <taxon>Sphingobacteriia</taxon>
        <taxon>Sphingobacteriales</taxon>
        <taxon>Sphingobacteriaceae</taxon>
        <taxon>Pedobacter</taxon>
    </lineage>
</organism>
<dbReference type="RefSeq" id="WP_131606104.1">
    <property type="nucleotide sequence ID" value="NZ_SJSM01000001.1"/>
</dbReference>
<dbReference type="InterPro" id="IPR049676">
    <property type="entry name" value="QatC"/>
</dbReference>
<dbReference type="OrthoDB" id="9789567at2"/>
<dbReference type="AlphaFoldDB" id="A0A4R0NJS8"/>
<name>A0A4R0NJS8_9SPHI</name>
<sequence length="447" mass="51026">MSAINIHVKFDPRDATEQKTVEGDKNIVISISQADRERWVTTNIISHLHDHRLALKDEVFDLLRIGIAIYTVDQTVSRKENGFQGWSRYLKVNLPVYDPAKWNQAVPVLEEMLSFLSGDKWEIKFRKNKVKRETQSSFEKNANGIEKVCLFSGGLDSFISSIDLLSGGSKVAFVSHYKASESAVQTMLYDALAENFSKAGFERHKIRVQPGHNKAKTQQENSSRARSFLFFCLGIAVANAHGEEIPLIIPENGLISLNIPLTLTRLSSHSTRTTHPYYLDKWREMLETLGLKNKLVNPYQFRTKGEMMAECKDRKFLNTYYPHTISCSHPEVSRYEKKKPGLNCGYCVPCIIRQAAEKRAGKILTDYSNQILKDVLPNQSKKGSDLRAFQMAFQRNEGMKSSRLSLQVLRSGPLPYQNPEELSAYIDVYKRGMEEVKKFLKDRNEST</sequence>
<dbReference type="Proteomes" id="UP000291117">
    <property type="component" value="Unassembled WGS sequence"/>
</dbReference>
<comment type="caution">
    <text evidence="1">The sequence shown here is derived from an EMBL/GenBank/DDBJ whole genome shotgun (WGS) entry which is preliminary data.</text>
</comment>
<dbReference type="EMBL" id="SJSM01000001">
    <property type="protein sequence ID" value="TCC99164.1"/>
    <property type="molecule type" value="Genomic_DNA"/>
</dbReference>
<reference evidence="1 2" key="1">
    <citation type="submission" date="2019-02" db="EMBL/GenBank/DDBJ databases">
        <title>Pedobacter sp. RP-3-8 sp. nov., isolated from Arctic soil.</title>
        <authorList>
            <person name="Dahal R.H."/>
        </authorList>
    </citation>
    <scope>NUCLEOTIDE SEQUENCE [LARGE SCALE GENOMIC DNA]</scope>
    <source>
        <strain evidence="1 2">RP-3-8</strain>
    </source>
</reference>
<gene>
    <name evidence="1" type="ORF">EZ444_00320</name>
</gene>
<dbReference type="Gene3D" id="3.40.50.620">
    <property type="entry name" value="HUPs"/>
    <property type="match status" value="1"/>
</dbReference>
<proteinExistence type="predicted"/>
<dbReference type="InterPro" id="IPR014729">
    <property type="entry name" value="Rossmann-like_a/b/a_fold"/>
</dbReference>
<protein>
    <recommendedName>
        <fullName evidence="3">ATPase</fullName>
    </recommendedName>
</protein>
<accession>A0A4R0NJS8</accession>
<dbReference type="NCBIfam" id="NF041925">
    <property type="entry name" value="QatC"/>
    <property type="match status" value="1"/>
</dbReference>